<evidence type="ECO:0000256" key="1">
    <source>
        <dbReference type="SAM" id="MobiDB-lite"/>
    </source>
</evidence>
<evidence type="ECO:0000313" key="3">
    <source>
        <dbReference type="Proteomes" id="UP001500837"/>
    </source>
</evidence>
<dbReference type="Proteomes" id="UP001500837">
    <property type="component" value="Unassembled WGS sequence"/>
</dbReference>
<evidence type="ECO:0000313" key="2">
    <source>
        <dbReference type="EMBL" id="GAA0305505.1"/>
    </source>
</evidence>
<organism evidence="2 3">
    <name type="scientific">Halarchaeum salinum</name>
    <dbReference type="NCBI Taxonomy" id="489912"/>
    <lineage>
        <taxon>Archaea</taxon>
        <taxon>Methanobacteriati</taxon>
        <taxon>Methanobacteriota</taxon>
        <taxon>Stenosarchaea group</taxon>
        <taxon>Halobacteria</taxon>
        <taxon>Halobacteriales</taxon>
        <taxon>Halobacteriaceae</taxon>
    </lineage>
</organism>
<protein>
    <recommendedName>
        <fullName evidence="4">Helix-turn-helix domain-containing protein</fullName>
    </recommendedName>
</protein>
<keyword evidence="3" id="KW-1185">Reference proteome</keyword>
<feature type="compositionally biased region" description="Polar residues" evidence="1">
    <location>
        <begin position="12"/>
        <end position="22"/>
    </location>
</feature>
<sequence>MPSGKPAHIQLRGTSLKSTDCPSSGPIPAGGEDALNDVEFETAGMRDGARALLRHWEDAHGNFSEIARRSGWSPPHIRRVYDQYFEAADEDGADEIEVDDVAMDDLSASARELYRRGYRDGFADGFEEAKDLLDGEESNSG</sequence>
<proteinExistence type="predicted"/>
<dbReference type="RefSeq" id="WP_211313630.1">
    <property type="nucleotide sequence ID" value="NZ_BAAABL010000058.1"/>
</dbReference>
<gene>
    <name evidence="2" type="ORF">GCM10009066_19210</name>
</gene>
<dbReference type="EMBL" id="BAAABL010000058">
    <property type="protein sequence ID" value="GAA0305505.1"/>
    <property type="molecule type" value="Genomic_DNA"/>
</dbReference>
<accession>A0AAV3SA17</accession>
<comment type="caution">
    <text evidence="2">The sequence shown here is derived from an EMBL/GenBank/DDBJ whole genome shotgun (WGS) entry which is preliminary data.</text>
</comment>
<reference evidence="2 3" key="1">
    <citation type="journal article" date="2019" name="Int. J. Syst. Evol. Microbiol.">
        <title>The Global Catalogue of Microorganisms (GCM) 10K type strain sequencing project: providing services to taxonomists for standard genome sequencing and annotation.</title>
        <authorList>
            <consortium name="The Broad Institute Genomics Platform"/>
            <consortium name="The Broad Institute Genome Sequencing Center for Infectious Disease"/>
            <person name="Wu L."/>
            <person name="Ma J."/>
        </authorList>
    </citation>
    <scope>NUCLEOTIDE SEQUENCE [LARGE SCALE GENOMIC DNA]</scope>
    <source>
        <strain evidence="2 3">JCM 16330</strain>
    </source>
</reference>
<name>A0AAV3SA17_9EURY</name>
<dbReference type="AlphaFoldDB" id="A0AAV3SA17"/>
<feature type="region of interest" description="Disordered" evidence="1">
    <location>
        <begin position="1"/>
        <end position="34"/>
    </location>
</feature>
<evidence type="ECO:0008006" key="4">
    <source>
        <dbReference type="Google" id="ProtNLM"/>
    </source>
</evidence>